<reference evidence="1 2" key="1">
    <citation type="submission" date="2020-08" db="EMBL/GenBank/DDBJ databases">
        <title>Genomic Encyclopedia of Type Strains, Phase IV (KMG-V): Genome sequencing to study the core and pangenomes of soil and plant-associated prokaryotes.</title>
        <authorList>
            <person name="Whitman W."/>
        </authorList>
    </citation>
    <scope>NUCLEOTIDE SEQUENCE [LARGE SCALE GENOMIC DNA]</scope>
    <source>
        <strain evidence="1 2">X5P3</strain>
    </source>
</reference>
<protein>
    <submittedName>
        <fullName evidence="1">Uncharacterized protein</fullName>
    </submittedName>
</protein>
<evidence type="ECO:0000313" key="2">
    <source>
        <dbReference type="Proteomes" id="UP000584867"/>
    </source>
</evidence>
<comment type="caution">
    <text evidence="1">The sequence shown here is derived from an EMBL/GenBank/DDBJ whole genome shotgun (WGS) entry which is preliminary data.</text>
</comment>
<dbReference type="RefSeq" id="WP_184255459.1">
    <property type="nucleotide sequence ID" value="NZ_JACHIO010000008.1"/>
</dbReference>
<dbReference type="AlphaFoldDB" id="A0A7W7ZPV0"/>
<proteinExistence type="predicted"/>
<gene>
    <name evidence="1" type="ORF">HDF15_002278</name>
</gene>
<dbReference type="Proteomes" id="UP000584867">
    <property type="component" value="Unassembled WGS sequence"/>
</dbReference>
<name>A0A7W7ZPV0_9BACT</name>
<dbReference type="EMBL" id="JACHIO010000008">
    <property type="protein sequence ID" value="MBB5063930.1"/>
    <property type="molecule type" value="Genomic_DNA"/>
</dbReference>
<sequence>MNLQGDRALSAAMPEDALVYVFSHGQFMQAARSIVMDFELTEREMMWKFGGRKARKTTEIPFFIPVNIHGLTQLCFTVYSP</sequence>
<organism evidence="1 2">
    <name type="scientific">Granulicella mallensis</name>
    <dbReference type="NCBI Taxonomy" id="940614"/>
    <lineage>
        <taxon>Bacteria</taxon>
        <taxon>Pseudomonadati</taxon>
        <taxon>Acidobacteriota</taxon>
        <taxon>Terriglobia</taxon>
        <taxon>Terriglobales</taxon>
        <taxon>Acidobacteriaceae</taxon>
        <taxon>Granulicella</taxon>
    </lineage>
</organism>
<evidence type="ECO:0000313" key="1">
    <source>
        <dbReference type="EMBL" id="MBB5063930.1"/>
    </source>
</evidence>
<accession>A0A7W7ZPV0</accession>